<reference evidence="8" key="1">
    <citation type="journal article" date="2017" name="Nat. Microbiol.">
        <title>Global analysis of biosynthetic gene clusters reveals vast potential of secondary metabolite production in Penicillium species.</title>
        <authorList>
            <person name="Nielsen J.C."/>
            <person name="Grijseels S."/>
            <person name="Prigent S."/>
            <person name="Ji B."/>
            <person name="Dainat J."/>
            <person name="Nielsen K.F."/>
            <person name="Frisvad J.C."/>
            <person name="Workman M."/>
            <person name="Nielsen J."/>
        </authorList>
    </citation>
    <scope>NUCLEOTIDE SEQUENCE [LARGE SCALE GENOMIC DNA]</scope>
    <source>
        <strain evidence="8">IBT 31811</strain>
    </source>
</reference>
<feature type="transmembrane region" description="Helical" evidence="5">
    <location>
        <begin position="428"/>
        <end position="447"/>
    </location>
</feature>
<dbReference type="PANTHER" id="PTHR23502">
    <property type="entry name" value="MAJOR FACILITATOR SUPERFAMILY"/>
    <property type="match status" value="1"/>
</dbReference>
<feature type="domain" description="Major facilitator superfamily (MFS) profile" evidence="6">
    <location>
        <begin position="114"/>
        <end position="546"/>
    </location>
</feature>
<dbReference type="InterPro" id="IPR020846">
    <property type="entry name" value="MFS_dom"/>
</dbReference>
<organism evidence="7 8">
    <name type="scientific">Penicillium antarcticum</name>
    <dbReference type="NCBI Taxonomy" id="416450"/>
    <lineage>
        <taxon>Eukaryota</taxon>
        <taxon>Fungi</taxon>
        <taxon>Dikarya</taxon>
        <taxon>Ascomycota</taxon>
        <taxon>Pezizomycotina</taxon>
        <taxon>Eurotiomycetes</taxon>
        <taxon>Eurotiomycetidae</taxon>
        <taxon>Eurotiales</taxon>
        <taxon>Aspergillaceae</taxon>
        <taxon>Penicillium</taxon>
    </lineage>
</organism>
<feature type="transmembrane region" description="Helical" evidence="5">
    <location>
        <begin position="501"/>
        <end position="519"/>
    </location>
</feature>
<comment type="caution">
    <text evidence="7">The sequence shown here is derived from an EMBL/GenBank/DDBJ whole genome shotgun (WGS) entry which is preliminary data.</text>
</comment>
<dbReference type="Gene3D" id="1.20.1250.20">
    <property type="entry name" value="MFS general substrate transporter like domains"/>
    <property type="match status" value="1"/>
</dbReference>
<feature type="transmembrane region" description="Helical" evidence="5">
    <location>
        <begin position="241"/>
        <end position="263"/>
    </location>
</feature>
<accession>A0A1V6Q2H8</accession>
<evidence type="ECO:0000256" key="1">
    <source>
        <dbReference type="ARBA" id="ARBA00004141"/>
    </source>
</evidence>
<dbReference type="Proteomes" id="UP000191672">
    <property type="component" value="Unassembled WGS sequence"/>
</dbReference>
<feature type="transmembrane region" description="Helical" evidence="5">
    <location>
        <begin position="387"/>
        <end position="407"/>
    </location>
</feature>
<feature type="transmembrane region" description="Helical" evidence="5">
    <location>
        <begin position="183"/>
        <end position="201"/>
    </location>
</feature>
<dbReference type="FunFam" id="1.20.1250.20:FF:000011">
    <property type="entry name" value="MFS multidrug transporter, putative"/>
    <property type="match status" value="1"/>
</dbReference>
<feature type="transmembrane region" description="Helical" evidence="5">
    <location>
        <begin position="112"/>
        <end position="132"/>
    </location>
</feature>
<name>A0A1V6Q2H8_9EURO</name>
<gene>
    <name evidence="7" type="ORF">PENANT_c016G09334</name>
</gene>
<dbReference type="GO" id="GO:1990961">
    <property type="term" value="P:xenobiotic detoxification by transmembrane export across the plasma membrane"/>
    <property type="evidence" value="ECO:0007669"/>
    <property type="project" value="TreeGrafter"/>
</dbReference>
<evidence type="ECO:0000313" key="7">
    <source>
        <dbReference type="EMBL" id="OQD83449.1"/>
    </source>
</evidence>
<dbReference type="GO" id="GO:0005886">
    <property type="term" value="C:plasma membrane"/>
    <property type="evidence" value="ECO:0007669"/>
    <property type="project" value="TreeGrafter"/>
</dbReference>
<sequence length="559" mass="62863">MEIIRDTAFGKLVRLFSHFRCLQYPEERDSAIWPECLKTDYLPREEELSTPVVNDEKPEDLETFGLYTVMSQASRRMSGVSTLRESGRPLVISWRGADDPEDPQNWSTGKKFFVSCQIWLLTFAVYIGSAIYTPGIPGVSEQFGVSSVAATLGLTLFVFGYGLGPMVWAPLSEIPMIGRSPTYVLTLLFFVFFNFGVIYAHNFGMLLAFRFLTGFLGSPVLATGAASMGDMWSPRSRDYMIGIWGMFAISAPVLGPMLGGFAASAEGWTWTIWQLVWVSAFALVLLFFCLPETFAPNILARRARRVRRITGNSQYMSESEIEISEVKPRDVLFEALIRPFQLCFLEPIVFITNLYISLIYGILYTWFEAFPIVFQELRGFNPGEGGMAFLGILVSTCCIVIPAYFYWKYRWQSKYFDADGNIAPEMQMPPAIVGALALPISLFWFGWTGNFASIHWIVPIIASMLFAVGGCLIFNCIFCYQAHAYPKYAASVLAGNDFMRSSFGAGFPLFATAMFHSLGVGWACTLLGCLTLLFLPFPFILIYRGRRIRMASKYARHDI</sequence>
<feature type="transmembrane region" description="Helical" evidence="5">
    <location>
        <begin position="525"/>
        <end position="543"/>
    </location>
</feature>
<proteinExistence type="predicted"/>
<evidence type="ECO:0000256" key="5">
    <source>
        <dbReference type="SAM" id="Phobius"/>
    </source>
</evidence>
<feature type="transmembrane region" description="Helical" evidence="5">
    <location>
        <begin position="453"/>
        <end position="480"/>
    </location>
</feature>
<keyword evidence="4 5" id="KW-0472">Membrane</keyword>
<evidence type="ECO:0000256" key="4">
    <source>
        <dbReference type="ARBA" id="ARBA00023136"/>
    </source>
</evidence>
<dbReference type="GO" id="GO:0015244">
    <property type="term" value="F:fluconazole transmembrane transporter activity"/>
    <property type="evidence" value="ECO:0007669"/>
    <property type="project" value="TreeGrafter"/>
</dbReference>
<dbReference type="InterPro" id="IPR011701">
    <property type="entry name" value="MFS"/>
</dbReference>
<evidence type="ECO:0000256" key="3">
    <source>
        <dbReference type="ARBA" id="ARBA00022989"/>
    </source>
</evidence>
<evidence type="ECO:0000259" key="6">
    <source>
        <dbReference type="PROSITE" id="PS50850"/>
    </source>
</evidence>
<keyword evidence="2 5" id="KW-0812">Transmembrane</keyword>
<dbReference type="SUPFAM" id="SSF103473">
    <property type="entry name" value="MFS general substrate transporter"/>
    <property type="match status" value="1"/>
</dbReference>
<keyword evidence="8" id="KW-1185">Reference proteome</keyword>
<keyword evidence="3 5" id="KW-1133">Transmembrane helix</keyword>
<protein>
    <recommendedName>
        <fullName evidence="6">Major facilitator superfamily (MFS) profile domain-containing protein</fullName>
    </recommendedName>
</protein>
<dbReference type="Pfam" id="PF07690">
    <property type="entry name" value="MFS_1"/>
    <property type="match status" value="1"/>
</dbReference>
<feature type="transmembrane region" description="Helical" evidence="5">
    <location>
        <begin position="152"/>
        <end position="171"/>
    </location>
</feature>
<dbReference type="AlphaFoldDB" id="A0A1V6Q2H8"/>
<dbReference type="PANTHER" id="PTHR23502:SF23">
    <property type="entry name" value="FLUCONAZOLE RESISTANCE PROTEIN 1"/>
    <property type="match status" value="1"/>
</dbReference>
<evidence type="ECO:0000256" key="2">
    <source>
        <dbReference type="ARBA" id="ARBA00022692"/>
    </source>
</evidence>
<dbReference type="PROSITE" id="PS50850">
    <property type="entry name" value="MFS"/>
    <property type="match status" value="1"/>
</dbReference>
<dbReference type="CDD" id="cd17323">
    <property type="entry name" value="MFS_Tpo1_MDR_like"/>
    <property type="match status" value="1"/>
</dbReference>
<comment type="subcellular location">
    <subcellularLocation>
        <location evidence="1">Membrane</location>
        <topology evidence="1">Multi-pass membrane protein</topology>
    </subcellularLocation>
</comment>
<dbReference type="EMBL" id="MDYN01000016">
    <property type="protein sequence ID" value="OQD83449.1"/>
    <property type="molecule type" value="Genomic_DNA"/>
</dbReference>
<evidence type="ECO:0000313" key="8">
    <source>
        <dbReference type="Proteomes" id="UP000191672"/>
    </source>
</evidence>
<feature type="transmembrane region" description="Helical" evidence="5">
    <location>
        <begin position="275"/>
        <end position="299"/>
    </location>
</feature>
<dbReference type="InterPro" id="IPR036259">
    <property type="entry name" value="MFS_trans_sf"/>
</dbReference>
<feature type="transmembrane region" description="Helical" evidence="5">
    <location>
        <begin position="207"/>
        <end position="229"/>
    </location>
</feature>
<feature type="transmembrane region" description="Helical" evidence="5">
    <location>
        <begin position="348"/>
        <end position="367"/>
    </location>
</feature>
<dbReference type="STRING" id="416450.A0A1V6Q2H8"/>